<evidence type="ECO:0000313" key="4">
    <source>
        <dbReference type="EMBL" id="CAF4011773.1"/>
    </source>
</evidence>
<reference evidence="2" key="1">
    <citation type="submission" date="2021-02" db="EMBL/GenBank/DDBJ databases">
        <authorList>
            <person name="Nowell W R."/>
        </authorList>
    </citation>
    <scope>NUCLEOTIDE SEQUENCE</scope>
</reference>
<protein>
    <submittedName>
        <fullName evidence="2">Uncharacterized protein</fullName>
    </submittedName>
</protein>
<dbReference type="EMBL" id="CAJOAX010007532">
    <property type="protein sequence ID" value="CAF4011773.1"/>
    <property type="molecule type" value="Genomic_DNA"/>
</dbReference>
<dbReference type="OrthoDB" id="9995164at2759"/>
<gene>
    <name evidence="3" type="ORF">FNK824_LOCUS18670</name>
    <name evidence="2" type="ORF">JBS370_LOCUS5922</name>
    <name evidence="4" type="ORF">OTI717_LOCUS29590</name>
    <name evidence="1" type="ORF">RFH988_LOCUS35048</name>
</gene>
<sequence length="294" mass="35042">MIENECKSFENLLPTTTTKQSHTQFPEHFEKHRNELHRELAMRWPLRTNVLDSISIPPTISKSTAHSNMRDAQEGIITYQLPDGLSDGFALYNKLKKLMKTNTIYLNDRYFWTTLKNRFKNLRKQNFQENMERLRQIQQQYEQELISKGILPYTTEEAIKQYAEQQRTRMKTDKTFIDNSNNKKCLIDYIPSNNFSNKKFEDNLLNKNEELEAFECDNVHPRFHEIFTDYKFQTKLGKHMGEKFQNDLYKTQGQIKTIFPKINQQDLIRQELEVVKTSEGLYAYSNRLSKQISK</sequence>
<dbReference type="EMBL" id="CAJNOO010005145">
    <property type="protein sequence ID" value="CAF1406043.1"/>
    <property type="molecule type" value="Genomic_DNA"/>
</dbReference>
<dbReference type="EMBL" id="CAJOBD010000315">
    <property type="protein sequence ID" value="CAF3643091.1"/>
    <property type="molecule type" value="Genomic_DNA"/>
</dbReference>
<dbReference type="Proteomes" id="UP000663823">
    <property type="component" value="Unassembled WGS sequence"/>
</dbReference>
<evidence type="ECO:0000313" key="1">
    <source>
        <dbReference type="EMBL" id="CAF1406043.1"/>
    </source>
</evidence>
<evidence type="ECO:0000313" key="2">
    <source>
        <dbReference type="EMBL" id="CAF3643091.1"/>
    </source>
</evidence>
<dbReference type="Proteomes" id="UP000663874">
    <property type="component" value="Unassembled WGS sequence"/>
</dbReference>
<evidence type="ECO:0000313" key="5">
    <source>
        <dbReference type="Proteomes" id="UP000663836"/>
    </source>
</evidence>
<evidence type="ECO:0000313" key="3">
    <source>
        <dbReference type="EMBL" id="CAF3864744.1"/>
    </source>
</evidence>
<dbReference type="EMBL" id="CAJOBE010003155">
    <property type="protein sequence ID" value="CAF3864744.1"/>
    <property type="molecule type" value="Genomic_DNA"/>
</dbReference>
<comment type="caution">
    <text evidence="2">The sequence shown here is derived from an EMBL/GenBank/DDBJ whole genome shotgun (WGS) entry which is preliminary data.</text>
</comment>
<dbReference type="Proteomes" id="UP000663836">
    <property type="component" value="Unassembled WGS sequence"/>
</dbReference>
<accession>A0A818R233</accession>
<organism evidence="2 5">
    <name type="scientific">Rotaria sordida</name>
    <dbReference type="NCBI Taxonomy" id="392033"/>
    <lineage>
        <taxon>Eukaryota</taxon>
        <taxon>Metazoa</taxon>
        <taxon>Spiralia</taxon>
        <taxon>Gnathifera</taxon>
        <taxon>Rotifera</taxon>
        <taxon>Eurotatoria</taxon>
        <taxon>Bdelloidea</taxon>
        <taxon>Philodinida</taxon>
        <taxon>Philodinidae</taxon>
        <taxon>Rotaria</taxon>
    </lineage>
</organism>
<dbReference type="Proteomes" id="UP000663882">
    <property type="component" value="Unassembled WGS sequence"/>
</dbReference>
<dbReference type="AlphaFoldDB" id="A0A818R233"/>
<name>A0A818R233_9BILA</name>
<proteinExistence type="predicted"/>